<evidence type="ECO:0000313" key="1">
    <source>
        <dbReference type="EMBL" id="BDR59333.1"/>
    </source>
</evidence>
<dbReference type="Proteomes" id="UP001321861">
    <property type="component" value="Chromosome"/>
</dbReference>
<reference evidence="1 2" key="1">
    <citation type="journal article" date="2023" name="Microbiol. Spectr.">
        <title>Symbiosis of Carpenter Bees with Uncharacterized Lactic Acid Bacteria Showing NAD Auxotrophy.</title>
        <authorList>
            <person name="Kawasaki S."/>
            <person name="Ozawa K."/>
            <person name="Mori T."/>
            <person name="Yamamoto A."/>
            <person name="Ito M."/>
            <person name="Ohkuma M."/>
            <person name="Sakamoto M."/>
            <person name="Matsutani M."/>
        </authorList>
    </citation>
    <scope>NUCLEOTIDE SEQUENCE [LARGE SCALE GENOMIC DNA]</scope>
    <source>
        <strain evidence="1 2">XA3</strain>
    </source>
</reference>
<gene>
    <name evidence="1" type="ORF">XA3_17740</name>
</gene>
<evidence type="ECO:0000313" key="2">
    <source>
        <dbReference type="Proteomes" id="UP001321861"/>
    </source>
</evidence>
<name>A0AAU9DV24_9LACO</name>
<dbReference type="KEGG" id="xap:XA3_17740"/>
<dbReference type="AlphaFoldDB" id="A0AAU9DV24"/>
<dbReference type="RefSeq" id="WP_317635134.1">
    <property type="nucleotide sequence ID" value="NZ_AP026802.1"/>
</dbReference>
<proteinExistence type="predicted"/>
<accession>A0AAU9DV24</accession>
<dbReference type="EMBL" id="AP026802">
    <property type="protein sequence ID" value="BDR59333.1"/>
    <property type="molecule type" value="Genomic_DNA"/>
</dbReference>
<keyword evidence="2" id="KW-1185">Reference proteome</keyword>
<protein>
    <submittedName>
        <fullName evidence="1">Uncharacterized protein</fullName>
    </submittedName>
</protein>
<organism evidence="1 2">
    <name type="scientific">Xylocopilactobacillus apicola</name>
    <dbReference type="NCBI Taxonomy" id="2932184"/>
    <lineage>
        <taxon>Bacteria</taxon>
        <taxon>Bacillati</taxon>
        <taxon>Bacillota</taxon>
        <taxon>Bacilli</taxon>
        <taxon>Lactobacillales</taxon>
        <taxon>Lactobacillaceae</taxon>
        <taxon>Xylocopilactobacillus</taxon>
    </lineage>
</organism>
<sequence length="173" mass="20314">MRIYIKTKNGQKPKITIGYRELAERMWFKEKNGKELELSHIGDDECLQEDVYLSLADDKWLNNSQWNNDHSKFHHENINTYYSKSHHLIRIVTDHVNILTVDQRALYIMVIELAKSANGVISEDLGETWIGVEGFEKNHQDILSLSYDEANEMSLEEAKTLEPVEEPYDWEED</sequence>